<keyword evidence="2" id="KW-1185">Reference proteome</keyword>
<reference evidence="1 2" key="1">
    <citation type="journal article" date="2022" name="DNA Res.">
        <title>Chromosomal-level genome assembly of the orchid tree Bauhinia variegata (Leguminosae; Cercidoideae) supports the allotetraploid origin hypothesis of Bauhinia.</title>
        <authorList>
            <person name="Zhong Y."/>
            <person name="Chen Y."/>
            <person name="Zheng D."/>
            <person name="Pang J."/>
            <person name="Liu Y."/>
            <person name="Luo S."/>
            <person name="Meng S."/>
            <person name="Qian L."/>
            <person name="Wei D."/>
            <person name="Dai S."/>
            <person name="Zhou R."/>
        </authorList>
    </citation>
    <scope>NUCLEOTIDE SEQUENCE [LARGE SCALE GENOMIC DNA]</scope>
    <source>
        <strain evidence="1">BV-YZ2020</strain>
    </source>
</reference>
<evidence type="ECO:0000313" key="2">
    <source>
        <dbReference type="Proteomes" id="UP000828941"/>
    </source>
</evidence>
<sequence>MIIRTGHVAIKSFNGEVVEEEGNSVPHHEVYLHHWLVARYHQPINSTSIEDIVLVKNAGVCQVTSLPQYFGLGSETRKTATYIPDPFRVEIGNPVEIPAGYEEKWMINLHAIDTRGVEEWGGCTECRCDLYNVTTDDDGQPLPPGCKGGFQCCTDNTQGRLKNGYKRYNRTVYLNYTVELNVTYNCQIEYDIDRCNTTQKHYSGCIDVKKTSFPMIKGGYVIYGVAHQHAGGLGSTLYGQDRRVICTSLPKYGTGKQVGNEKGYIVGMTTCYPQPGSVKIMDGETLTPVSDYSNSKLHTGLMGFFYFLLAERL</sequence>
<name>A0ACB9KJF1_BAUVA</name>
<protein>
    <submittedName>
        <fullName evidence="1">Uncharacterized protein</fullName>
    </submittedName>
</protein>
<dbReference type="Proteomes" id="UP000828941">
    <property type="component" value="Chromosome 14"/>
</dbReference>
<gene>
    <name evidence="1" type="ORF">L6164_037203</name>
</gene>
<proteinExistence type="predicted"/>
<organism evidence="1 2">
    <name type="scientific">Bauhinia variegata</name>
    <name type="common">Purple orchid tree</name>
    <name type="synonym">Phanera variegata</name>
    <dbReference type="NCBI Taxonomy" id="167791"/>
    <lineage>
        <taxon>Eukaryota</taxon>
        <taxon>Viridiplantae</taxon>
        <taxon>Streptophyta</taxon>
        <taxon>Embryophyta</taxon>
        <taxon>Tracheophyta</taxon>
        <taxon>Spermatophyta</taxon>
        <taxon>Magnoliopsida</taxon>
        <taxon>eudicotyledons</taxon>
        <taxon>Gunneridae</taxon>
        <taxon>Pentapetalae</taxon>
        <taxon>rosids</taxon>
        <taxon>fabids</taxon>
        <taxon>Fabales</taxon>
        <taxon>Fabaceae</taxon>
        <taxon>Cercidoideae</taxon>
        <taxon>Cercideae</taxon>
        <taxon>Bauhiniinae</taxon>
        <taxon>Bauhinia</taxon>
    </lineage>
</organism>
<evidence type="ECO:0000313" key="1">
    <source>
        <dbReference type="EMBL" id="KAI4297309.1"/>
    </source>
</evidence>
<dbReference type="EMBL" id="CM039439">
    <property type="protein sequence ID" value="KAI4297309.1"/>
    <property type="molecule type" value="Genomic_DNA"/>
</dbReference>
<accession>A0ACB9KJF1</accession>
<comment type="caution">
    <text evidence="1">The sequence shown here is derived from an EMBL/GenBank/DDBJ whole genome shotgun (WGS) entry which is preliminary data.</text>
</comment>